<proteinExistence type="predicted"/>
<evidence type="ECO:0000313" key="2">
    <source>
        <dbReference type="Proteomes" id="UP001293254"/>
    </source>
</evidence>
<comment type="caution">
    <text evidence="1">The sequence shown here is derived from an EMBL/GenBank/DDBJ whole genome shotgun (WGS) entry which is preliminary data.</text>
</comment>
<reference evidence="1" key="2">
    <citation type="journal article" date="2024" name="Plant">
        <title>Genomic evolution and insights into agronomic trait innovations of Sesamum species.</title>
        <authorList>
            <person name="Miao H."/>
            <person name="Wang L."/>
            <person name="Qu L."/>
            <person name="Liu H."/>
            <person name="Sun Y."/>
            <person name="Le M."/>
            <person name="Wang Q."/>
            <person name="Wei S."/>
            <person name="Zheng Y."/>
            <person name="Lin W."/>
            <person name="Duan Y."/>
            <person name="Cao H."/>
            <person name="Xiong S."/>
            <person name="Wang X."/>
            <person name="Wei L."/>
            <person name="Li C."/>
            <person name="Ma Q."/>
            <person name="Ju M."/>
            <person name="Zhao R."/>
            <person name="Li G."/>
            <person name="Mu C."/>
            <person name="Tian Q."/>
            <person name="Mei H."/>
            <person name="Zhang T."/>
            <person name="Gao T."/>
            <person name="Zhang H."/>
        </authorList>
    </citation>
    <scope>NUCLEOTIDE SEQUENCE</scope>
    <source>
        <strain evidence="1">3651</strain>
    </source>
</reference>
<reference evidence="1" key="1">
    <citation type="submission" date="2020-06" db="EMBL/GenBank/DDBJ databases">
        <authorList>
            <person name="Li T."/>
            <person name="Hu X."/>
            <person name="Zhang T."/>
            <person name="Song X."/>
            <person name="Zhang H."/>
            <person name="Dai N."/>
            <person name="Sheng W."/>
            <person name="Hou X."/>
            <person name="Wei L."/>
        </authorList>
    </citation>
    <scope>NUCLEOTIDE SEQUENCE</scope>
    <source>
        <strain evidence="1">3651</strain>
        <tissue evidence="1">Leaf</tissue>
    </source>
</reference>
<evidence type="ECO:0000313" key="1">
    <source>
        <dbReference type="EMBL" id="KAK4430999.1"/>
    </source>
</evidence>
<dbReference type="AlphaFoldDB" id="A0AAE2CR04"/>
<protein>
    <submittedName>
        <fullName evidence="1">Uncharacterized protein</fullName>
    </submittedName>
</protein>
<sequence length="232" mass="25500">MWVLDESCEGLIRDSWYQSDVLGDQDRVWDFSWVGRQIKKVGGQIQELQQRCVTEKLISPPIEAHREEKVERLIDPRTRSWTVDRLDRLFVEEDVESILSIPSSASESEDVFIWYYSKNGLFTGGMATYMDSASSAERHSICVESASLGFAQSPLDIGNSGARNSEGVGDGCVQAVGWDGGRQVSHLLLGIVMKSKQDSGSGNWDVAFVGGFECGQGAECVYAGKIQCSGAE</sequence>
<gene>
    <name evidence="1" type="ORF">Salat_0861900</name>
</gene>
<organism evidence="1 2">
    <name type="scientific">Sesamum alatum</name>
    <dbReference type="NCBI Taxonomy" id="300844"/>
    <lineage>
        <taxon>Eukaryota</taxon>
        <taxon>Viridiplantae</taxon>
        <taxon>Streptophyta</taxon>
        <taxon>Embryophyta</taxon>
        <taxon>Tracheophyta</taxon>
        <taxon>Spermatophyta</taxon>
        <taxon>Magnoliopsida</taxon>
        <taxon>eudicotyledons</taxon>
        <taxon>Gunneridae</taxon>
        <taxon>Pentapetalae</taxon>
        <taxon>asterids</taxon>
        <taxon>lamiids</taxon>
        <taxon>Lamiales</taxon>
        <taxon>Pedaliaceae</taxon>
        <taxon>Sesamum</taxon>
    </lineage>
</organism>
<keyword evidence="2" id="KW-1185">Reference proteome</keyword>
<dbReference type="Proteomes" id="UP001293254">
    <property type="component" value="Unassembled WGS sequence"/>
</dbReference>
<accession>A0AAE2CR04</accession>
<dbReference type="EMBL" id="JACGWO010000003">
    <property type="protein sequence ID" value="KAK4430999.1"/>
    <property type="molecule type" value="Genomic_DNA"/>
</dbReference>
<name>A0AAE2CR04_9LAMI</name>